<gene>
    <name evidence="2" type="ORF">K493DRAFT_360056</name>
</gene>
<comment type="caution">
    <text evidence="2">The sequence shown here is derived from an EMBL/GenBank/DDBJ whole genome shotgun (WGS) entry which is preliminary data.</text>
</comment>
<dbReference type="Proteomes" id="UP000193498">
    <property type="component" value="Unassembled WGS sequence"/>
</dbReference>
<organism evidence="2 3">
    <name type="scientific">Basidiobolus meristosporus CBS 931.73</name>
    <dbReference type="NCBI Taxonomy" id="1314790"/>
    <lineage>
        <taxon>Eukaryota</taxon>
        <taxon>Fungi</taxon>
        <taxon>Fungi incertae sedis</taxon>
        <taxon>Zoopagomycota</taxon>
        <taxon>Entomophthoromycotina</taxon>
        <taxon>Basidiobolomycetes</taxon>
        <taxon>Basidiobolales</taxon>
        <taxon>Basidiobolaceae</taxon>
        <taxon>Basidiobolus</taxon>
    </lineage>
</organism>
<accession>A0A1Y1XMQ0</accession>
<dbReference type="InParanoid" id="A0A1Y1XMQ0"/>
<feature type="region of interest" description="Disordered" evidence="1">
    <location>
        <begin position="31"/>
        <end position="64"/>
    </location>
</feature>
<evidence type="ECO:0000313" key="2">
    <source>
        <dbReference type="EMBL" id="ORX86786.1"/>
    </source>
</evidence>
<sequence>MTLDKSSQPFDRTRDSVLFSAFDLNTAYFASQENSKSSEVAHFSDSPGDMLRKNRQKRSPENLKIASTPEQYELMMHQHQARRELHNTSEQQRKRSLESQLYYHQQTYTRMEPNGRTQEFRERANSLPGHNGSCSQYNPASSKAASYSSSLLSPMPGTVPGSEVTPLTPVTGASMPEQIHNYMHSYNSIISHGLHTPSDIGDGNRSIGQPPLVATSTRRNSCPPEFMAAFVGMNYLDEEKTQLATIVEDETNSGYHQVATSGVNPRTNSEYQSQPKYANGMTVASGMEYSRLQYRRLSEPRLNKLIYSIEEHPHSQGSISVDPGAAFVHGRGYMTK</sequence>
<dbReference type="AlphaFoldDB" id="A0A1Y1XMQ0"/>
<dbReference type="EMBL" id="MCFE01000564">
    <property type="protein sequence ID" value="ORX86786.1"/>
    <property type="molecule type" value="Genomic_DNA"/>
</dbReference>
<proteinExistence type="predicted"/>
<protein>
    <submittedName>
        <fullName evidence="2">Uncharacterized protein</fullName>
    </submittedName>
</protein>
<reference evidence="2 3" key="1">
    <citation type="submission" date="2016-07" db="EMBL/GenBank/DDBJ databases">
        <title>Pervasive Adenine N6-methylation of Active Genes in Fungi.</title>
        <authorList>
            <consortium name="DOE Joint Genome Institute"/>
            <person name="Mondo S.J."/>
            <person name="Dannebaum R.O."/>
            <person name="Kuo R.C."/>
            <person name="Labutti K."/>
            <person name="Haridas S."/>
            <person name="Kuo A."/>
            <person name="Salamov A."/>
            <person name="Ahrendt S.R."/>
            <person name="Lipzen A."/>
            <person name="Sullivan W."/>
            <person name="Andreopoulos W.B."/>
            <person name="Clum A."/>
            <person name="Lindquist E."/>
            <person name="Daum C."/>
            <person name="Ramamoorthy G.K."/>
            <person name="Gryganskyi A."/>
            <person name="Culley D."/>
            <person name="Magnuson J.K."/>
            <person name="James T.Y."/>
            <person name="O'Malley M.A."/>
            <person name="Stajich J.E."/>
            <person name="Spatafora J.W."/>
            <person name="Visel A."/>
            <person name="Grigoriev I.V."/>
        </authorList>
    </citation>
    <scope>NUCLEOTIDE SEQUENCE [LARGE SCALE GENOMIC DNA]</scope>
    <source>
        <strain evidence="2 3">CBS 931.73</strain>
    </source>
</reference>
<evidence type="ECO:0000313" key="3">
    <source>
        <dbReference type="Proteomes" id="UP000193498"/>
    </source>
</evidence>
<keyword evidence="3" id="KW-1185">Reference proteome</keyword>
<name>A0A1Y1XMQ0_9FUNG</name>
<evidence type="ECO:0000256" key="1">
    <source>
        <dbReference type="SAM" id="MobiDB-lite"/>
    </source>
</evidence>